<evidence type="ECO:0000256" key="9">
    <source>
        <dbReference type="ARBA" id="ARBA00022989"/>
    </source>
</evidence>
<evidence type="ECO:0000259" key="13">
    <source>
        <dbReference type="PROSITE" id="PS50885"/>
    </source>
</evidence>
<accession>A0A5R9G5Z1</accession>
<dbReference type="PROSITE" id="PS50885">
    <property type="entry name" value="HAMP"/>
    <property type="match status" value="1"/>
</dbReference>
<keyword evidence="4" id="KW-0808">Transferase</keyword>
<evidence type="ECO:0000256" key="7">
    <source>
        <dbReference type="ARBA" id="ARBA00022777"/>
    </source>
</evidence>
<dbReference type="Gene3D" id="6.10.340.10">
    <property type="match status" value="1"/>
</dbReference>
<evidence type="ECO:0000313" key="14">
    <source>
        <dbReference type="EMBL" id="TLS51797.1"/>
    </source>
</evidence>
<dbReference type="PANTHER" id="PTHR34220:SF11">
    <property type="entry name" value="SENSOR PROTEIN KINASE HPTS"/>
    <property type="match status" value="1"/>
</dbReference>
<evidence type="ECO:0000256" key="5">
    <source>
        <dbReference type="ARBA" id="ARBA00022692"/>
    </source>
</evidence>
<dbReference type="InterPro" id="IPR036890">
    <property type="entry name" value="HATPase_C_sf"/>
</dbReference>
<feature type="transmembrane region" description="Helical" evidence="12">
    <location>
        <begin position="284"/>
        <end position="309"/>
    </location>
</feature>
<keyword evidence="8" id="KW-0067">ATP-binding</keyword>
<evidence type="ECO:0000256" key="8">
    <source>
        <dbReference type="ARBA" id="ARBA00022840"/>
    </source>
</evidence>
<name>A0A5R9G5Z1_9BACL</name>
<evidence type="ECO:0000256" key="10">
    <source>
        <dbReference type="ARBA" id="ARBA00023012"/>
    </source>
</evidence>
<gene>
    <name evidence="14" type="ORF">FE782_12860</name>
</gene>
<dbReference type="InterPro" id="IPR050640">
    <property type="entry name" value="Bact_2-comp_sensor_kinase"/>
</dbReference>
<proteinExistence type="predicted"/>
<evidence type="ECO:0000256" key="4">
    <source>
        <dbReference type="ARBA" id="ARBA00022679"/>
    </source>
</evidence>
<evidence type="ECO:0000256" key="1">
    <source>
        <dbReference type="ARBA" id="ARBA00004651"/>
    </source>
</evidence>
<keyword evidence="7" id="KW-0418">Kinase</keyword>
<reference evidence="14 15" key="1">
    <citation type="submission" date="2019-05" db="EMBL/GenBank/DDBJ databases">
        <authorList>
            <person name="Narsing Rao M.P."/>
            <person name="Li W.J."/>
        </authorList>
    </citation>
    <scope>NUCLEOTIDE SEQUENCE [LARGE SCALE GENOMIC DNA]</scope>
    <source>
        <strain evidence="14 15">SYSU_K30003</strain>
    </source>
</reference>
<keyword evidence="15" id="KW-1185">Reference proteome</keyword>
<dbReference type="EMBL" id="VCIW01000007">
    <property type="protein sequence ID" value="TLS51797.1"/>
    <property type="molecule type" value="Genomic_DNA"/>
</dbReference>
<keyword evidence="3" id="KW-0597">Phosphoprotein</keyword>
<keyword evidence="6" id="KW-0547">Nucleotide-binding</keyword>
<dbReference type="Pfam" id="PF06580">
    <property type="entry name" value="His_kinase"/>
    <property type="match status" value="1"/>
</dbReference>
<dbReference type="Pfam" id="PF00672">
    <property type="entry name" value="HAMP"/>
    <property type="match status" value="1"/>
</dbReference>
<organism evidence="14 15">
    <name type="scientific">Paenibacillus antri</name>
    <dbReference type="NCBI Taxonomy" id="2582848"/>
    <lineage>
        <taxon>Bacteria</taxon>
        <taxon>Bacillati</taxon>
        <taxon>Bacillota</taxon>
        <taxon>Bacilli</taxon>
        <taxon>Bacillales</taxon>
        <taxon>Paenibacillaceae</taxon>
        <taxon>Paenibacillus</taxon>
    </lineage>
</organism>
<dbReference type="SMART" id="SM00304">
    <property type="entry name" value="HAMP"/>
    <property type="match status" value="1"/>
</dbReference>
<dbReference type="Gene3D" id="3.30.565.10">
    <property type="entry name" value="Histidine kinase-like ATPase, C-terminal domain"/>
    <property type="match status" value="1"/>
</dbReference>
<dbReference type="SUPFAM" id="SSF158472">
    <property type="entry name" value="HAMP domain-like"/>
    <property type="match status" value="1"/>
</dbReference>
<evidence type="ECO:0000256" key="3">
    <source>
        <dbReference type="ARBA" id="ARBA00022553"/>
    </source>
</evidence>
<evidence type="ECO:0000256" key="12">
    <source>
        <dbReference type="SAM" id="Phobius"/>
    </source>
</evidence>
<dbReference type="SMART" id="SM00387">
    <property type="entry name" value="HATPase_c"/>
    <property type="match status" value="1"/>
</dbReference>
<protein>
    <submittedName>
        <fullName evidence="14">HAMP domain-containing protein</fullName>
    </submittedName>
</protein>
<evidence type="ECO:0000256" key="11">
    <source>
        <dbReference type="ARBA" id="ARBA00023136"/>
    </source>
</evidence>
<evidence type="ECO:0000256" key="2">
    <source>
        <dbReference type="ARBA" id="ARBA00022475"/>
    </source>
</evidence>
<comment type="caution">
    <text evidence="14">The sequence shown here is derived from an EMBL/GenBank/DDBJ whole genome shotgun (WGS) entry which is preliminary data.</text>
</comment>
<comment type="subcellular location">
    <subcellularLocation>
        <location evidence="1">Cell membrane</location>
        <topology evidence="1">Multi-pass membrane protein</topology>
    </subcellularLocation>
</comment>
<dbReference type="InterPro" id="IPR010559">
    <property type="entry name" value="Sig_transdc_His_kin_internal"/>
</dbReference>
<feature type="domain" description="HAMP" evidence="13">
    <location>
        <begin position="307"/>
        <end position="359"/>
    </location>
</feature>
<keyword evidence="5 12" id="KW-0812">Transmembrane</keyword>
<sequence length="584" mass="65532">MGWMYRISFYRRIQVALLLFLIIPLLIITGLSYVTNKQANEENVRTNMKGIIGILANDLSKTANDVIYTVNQYSASQANGLFLDLRSLSELNGFGNFEDYRVFTRLNETAALQVGKLSLVHVNAFYVNRANYPLIGSMNAVEIARLLADPRFKHLSEAEASTGLVRWFRAERESGYGDAFRASYYLFLKKTVYDPFHGEVLGTLFVGVPDSYFGGLFRNAGDGIFTLYETDGSLLAGMEGSPRTLSDGPRTGWMRETIAVPGTSWTLTYDLEASSATGDMAQRFWYTIMAVSIVLFVFLFMSGVIAQGLNRPIRKLMRVASQYGEGNSSIRYNAAGQDEISLLGASINRMLDNINALIRKVEAEQEEKRTIELYALYSQIQPHFLLNTLNSIKCNLAIEGDRANSETIDALMALLRAHLRVHEPLSLGDECKLLAQYVSIMRMRNRLDIDFEVLLPDRFRGIMVPRLLLQPLVENSIIHGFTRDSRAPRIRVEVAEAIGGIEIRIVDNGRGVTEEQTDQLQRTLMGETERTGERGIGLYNVLRRSKLAFGEQAALRIESGKQEGVVARLFIPIRDHDGEDAIDD</sequence>
<evidence type="ECO:0000256" key="6">
    <source>
        <dbReference type="ARBA" id="ARBA00022741"/>
    </source>
</evidence>
<dbReference type="PANTHER" id="PTHR34220">
    <property type="entry name" value="SENSOR HISTIDINE KINASE YPDA"/>
    <property type="match status" value="1"/>
</dbReference>
<dbReference type="InterPro" id="IPR003660">
    <property type="entry name" value="HAMP_dom"/>
</dbReference>
<dbReference type="GO" id="GO:0000155">
    <property type="term" value="F:phosphorelay sensor kinase activity"/>
    <property type="evidence" value="ECO:0007669"/>
    <property type="project" value="InterPro"/>
</dbReference>
<keyword evidence="2" id="KW-1003">Cell membrane</keyword>
<keyword evidence="11 12" id="KW-0472">Membrane</keyword>
<dbReference type="SUPFAM" id="SSF55874">
    <property type="entry name" value="ATPase domain of HSP90 chaperone/DNA topoisomerase II/histidine kinase"/>
    <property type="match status" value="1"/>
</dbReference>
<dbReference type="Pfam" id="PF02518">
    <property type="entry name" value="HATPase_c"/>
    <property type="match status" value="1"/>
</dbReference>
<dbReference type="GO" id="GO:0005524">
    <property type="term" value="F:ATP binding"/>
    <property type="evidence" value="ECO:0007669"/>
    <property type="project" value="UniProtKB-KW"/>
</dbReference>
<keyword evidence="9 12" id="KW-1133">Transmembrane helix</keyword>
<dbReference type="InterPro" id="IPR003594">
    <property type="entry name" value="HATPase_dom"/>
</dbReference>
<dbReference type="AlphaFoldDB" id="A0A5R9G5Z1"/>
<dbReference type="CDD" id="cd06225">
    <property type="entry name" value="HAMP"/>
    <property type="match status" value="1"/>
</dbReference>
<dbReference type="GO" id="GO:0005886">
    <property type="term" value="C:plasma membrane"/>
    <property type="evidence" value="ECO:0007669"/>
    <property type="project" value="UniProtKB-SubCell"/>
</dbReference>
<dbReference type="Proteomes" id="UP000309676">
    <property type="component" value="Unassembled WGS sequence"/>
</dbReference>
<keyword evidence="10" id="KW-0902">Two-component regulatory system</keyword>
<evidence type="ECO:0000313" key="15">
    <source>
        <dbReference type="Proteomes" id="UP000309676"/>
    </source>
</evidence>